<dbReference type="Proteomes" id="UP000220969">
    <property type="component" value="Unassembled WGS sequence"/>
</dbReference>
<evidence type="ECO:0000313" key="4">
    <source>
        <dbReference type="EMBL" id="QHA20061.1"/>
    </source>
</evidence>
<proteinExistence type="predicted"/>
<dbReference type="EMBL" id="NVOI01000025">
    <property type="protein sequence ID" value="PGG93345.1"/>
    <property type="molecule type" value="Genomic_DNA"/>
</dbReference>
<dbReference type="Proteomes" id="UP000225320">
    <property type="component" value="Unassembled WGS sequence"/>
</dbReference>
<keyword evidence="7" id="KW-1185">Reference proteome</keyword>
<reference evidence="3 6" key="1">
    <citation type="submission" date="2017-09" db="EMBL/GenBank/DDBJ databases">
        <title>Large-scale bioinformatics analysis of Bacillus genomes uncovers conserved roles of natural products in bacterial physiology.</title>
        <authorList>
            <consortium name="Agbiome Team Llc"/>
            <person name="Bleich R.M."/>
            <person name="Grubbs K.J."/>
            <person name="Santa Maria K.C."/>
            <person name="Allen S.E."/>
            <person name="Farag S."/>
            <person name="Shank E.A."/>
            <person name="Bowers A."/>
        </authorList>
    </citation>
    <scope>NUCLEOTIDE SEQUENCE [LARGE SCALE GENOMIC DNA]</scope>
    <source>
        <strain evidence="3 6">AFS094862</strain>
    </source>
</reference>
<dbReference type="Proteomes" id="UP000220934">
    <property type="component" value="Unassembled WGS sequence"/>
</dbReference>
<reference evidence="4 7" key="3">
    <citation type="submission" date="2019-12" db="EMBL/GenBank/DDBJ databases">
        <title>Bacillus toyonensis BV-17 genome.</title>
        <authorList>
            <person name="Chen J."/>
        </authorList>
    </citation>
    <scope>NUCLEOTIDE SEQUENCE [LARGE SCALE GENOMIC DNA]</scope>
    <source>
        <strain evidence="4 7">BV-17</strain>
    </source>
</reference>
<evidence type="ECO:0000313" key="2">
    <source>
        <dbReference type="EMBL" id="PEN54317.1"/>
    </source>
</evidence>
<organism evidence="3 6">
    <name type="scientific">Bacillus toyonensis</name>
    <dbReference type="NCBI Taxonomy" id="155322"/>
    <lineage>
        <taxon>Bacteria</taxon>
        <taxon>Bacillati</taxon>
        <taxon>Bacillota</taxon>
        <taxon>Bacilli</taxon>
        <taxon>Bacillales</taxon>
        <taxon>Bacillaceae</taxon>
        <taxon>Bacillus</taxon>
        <taxon>Bacillus cereus group</taxon>
    </lineage>
</organism>
<dbReference type="Proteomes" id="UP000440820">
    <property type="component" value="Chromosome"/>
</dbReference>
<dbReference type="EMBL" id="NUAJ01000014">
    <property type="protein sequence ID" value="PEN54317.1"/>
    <property type="molecule type" value="Genomic_DNA"/>
</dbReference>
<evidence type="ECO:0000313" key="5">
    <source>
        <dbReference type="Proteomes" id="UP000220934"/>
    </source>
</evidence>
<evidence type="ECO:0000313" key="6">
    <source>
        <dbReference type="Proteomes" id="UP000225320"/>
    </source>
</evidence>
<reference evidence="1 5" key="2">
    <citation type="submission" date="2017-09" db="EMBL/GenBank/DDBJ databases">
        <title>Large-scale bioinformatics analysis of Bacillus genomes uncovers conserved roles of natural products in bacterial physiology.</title>
        <authorList>
            <consortium name="Agbiome Team Llc"/>
            <person name="Bleich R.M."/>
            <person name="Kirk G.J."/>
            <person name="Santa Maria K.C."/>
            <person name="Allen S.E."/>
            <person name="Farag S."/>
            <person name="Shank E.A."/>
            <person name="Bowers A."/>
        </authorList>
    </citation>
    <scope>NUCLEOTIDE SEQUENCE</scope>
    <source>
        <strain evidence="1">AFS005430</strain>
        <strain evidence="2 5">AFS027958</strain>
    </source>
</reference>
<gene>
    <name evidence="2" type="ORF">CN596_14440</name>
    <name evidence="1" type="ORF">CN678_04910</name>
    <name evidence="3" type="ORF">CON73_07745</name>
    <name evidence="4" type="ORF">GPA05_24570</name>
</gene>
<dbReference type="EMBL" id="NUEH01000005">
    <property type="protein sequence ID" value="PEI88679.1"/>
    <property type="molecule type" value="Genomic_DNA"/>
</dbReference>
<sequence>MKNFQMELHKLPIENTGEIILSIDERILFQEKTDIIDPICQFFDAWVEFFKYDDATIFLDEYEKKVEFKNNETA</sequence>
<evidence type="ECO:0000313" key="7">
    <source>
        <dbReference type="Proteomes" id="UP000440820"/>
    </source>
</evidence>
<accession>A0A2B4Z7R2</accession>
<name>A0A2B4Z7R2_9BACI</name>
<protein>
    <submittedName>
        <fullName evidence="3">Uncharacterized protein</fullName>
    </submittedName>
</protein>
<evidence type="ECO:0000313" key="3">
    <source>
        <dbReference type="EMBL" id="PGG93345.1"/>
    </source>
</evidence>
<dbReference type="AlphaFoldDB" id="A0A2B4Z7R2"/>
<dbReference type="EMBL" id="CP047044">
    <property type="protein sequence ID" value="QHA20061.1"/>
    <property type="molecule type" value="Genomic_DNA"/>
</dbReference>
<evidence type="ECO:0000313" key="1">
    <source>
        <dbReference type="EMBL" id="PEI88679.1"/>
    </source>
</evidence>